<dbReference type="EMBL" id="AEYY01000040">
    <property type="protein sequence ID" value="EHC02669.1"/>
    <property type="molecule type" value="Genomic_DNA"/>
</dbReference>
<evidence type="ECO:0000313" key="2">
    <source>
        <dbReference type="EMBL" id="EHC02669.1"/>
    </source>
</evidence>
<proteinExistence type="predicted"/>
<evidence type="ECO:0000256" key="1">
    <source>
        <dbReference type="SAM" id="Phobius"/>
    </source>
</evidence>
<gene>
    <name evidence="2" type="ORF">SSUR61_1413</name>
</gene>
<comment type="caution">
    <text evidence="2">The sequence shown here is derived from an EMBL/GenBank/DDBJ whole genome shotgun (WGS) entry which is preliminary data.</text>
</comment>
<protein>
    <submittedName>
        <fullName evidence="2">Uncharacterized protein</fullName>
    </submittedName>
</protein>
<keyword evidence="1" id="KW-0812">Transmembrane</keyword>
<keyword evidence="1" id="KW-0472">Membrane</keyword>
<feature type="transmembrane region" description="Helical" evidence="1">
    <location>
        <begin position="21"/>
        <end position="42"/>
    </location>
</feature>
<reference evidence="2 3" key="1">
    <citation type="submission" date="2011-03" db="EMBL/GenBank/DDBJ databases">
        <title>Deep-sequencing identification of multiple resistance mechanism for the high antibiotic-resistance strain Streptococcus suis R61.</title>
        <authorList>
            <person name="Hu P."/>
            <person name="Yang M."/>
            <person name="Jin M."/>
            <person name="Xiao J."/>
        </authorList>
    </citation>
    <scope>NUCLEOTIDE SEQUENCE [LARGE SCALE GENOMIC DNA]</scope>
    <source>
        <strain evidence="2 3">R61</strain>
    </source>
</reference>
<keyword evidence="1" id="KW-1133">Transmembrane helix</keyword>
<evidence type="ECO:0000313" key="3">
    <source>
        <dbReference type="Proteomes" id="UP000004014"/>
    </source>
</evidence>
<sequence>MFIVFKTNRKLKKEYYIMKEEKYMLVAAVAGFVVGYVAAHYLRP</sequence>
<organism evidence="2 3">
    <name type="scientific">Streptococcus suis R61</name>
    <dbReference type="NCBI Taxonomy" id="996306"/>
    <lineage>
        <taxon>Bacteria</taxon>
        <taxon>Bacillati</taxon>
        <taxon>Bacillota</taxon>
        <taxon>Bacilli</taxon>
        <taxon>Lactobacillales</taxon>
        <taxon>Streptococcaceae</taxon>
        <taxon>Streptococcus</taxon>
    </lineage>
</organism>
<dbReference type="Proteomes" id="UP000004014">
    <property type="component" value="Unassembled WGS sequence"/>
</dbReference>
<name>A0AA87K3Q7_STRSU</name>
<accession>A0AA87K3Q7</accession>
<dbReference type="AlphaFoldDB" id="A0AA87K3Q7"/>